<accession>A0ABW1Z6M6</accession>
<evidence type="ECO:0000313" key="2">
    <source>
        <dbReference type="EMBL" id="MFC6645119.1"/>
    </source>
</evidence>
<gene>
    <name evidence="2" type="ORF">ACFQBQ_05825</name>
</gene>
<proteinExistence type="predicted"/>
<keyword evidence="1" id="KW-0812">Transmembrane</keyword>
<evidence type="ECO:0000256" key="1">
    <source>
        <dbReference type="SAM" id="Phobius"/>
    </source>
</evidence>
<dbReference type="RefSeq" id="WP_263371509.1">
    <property type="nucleotide sequence ID" value="NZ_JAGSYD010000003.1"/>
</dbReference>
<keyword evidence="1" id="KW-1133">Transmembrane helix</keyword>
<dbReference type="EMBL" id="JBHSWI010000001">
    <property type="protein sequence ID" value="MFC6645119.1"/>
    <property type="molecule type" value="Genomic_DNA"/>
</dbReference>
<name>A0ABW1Z6M6_9BACT</name>
<organism evidence="2 3">
    <name type="scientific">Granulicella cerasi</name>
    <dbReference type="NCBI Taxonomy" id="741063"/>
    <lineage>
        <taxon>Bacteria</taxon>
        <taxon>Pseudomonadati</taxon>
        <taxon>Acidobacteriota</taxon>
        <taxon>Terriglobia</taxon>
        <taxon>Terriglobales</taxon>
        <taxon>Acidobacteriaceae</taxon>
        <taxon>Granulicella</taxon>
    </lineage>
</organism>
<keyword evidence="3" id="KW-1185">Reference proteome</keyword>
<keyword evidence="1" id="KW-0472">Membrane</keyword>
<feature type="transmembrane region" description="Helical" evidence="1">
    <location>
        <begin position="26"/>
        <end position="44"/>
    </location>
</feature>
<protein>
    <submittedName>
        <fullName evidence="2">Uncharacterized protein</fullName>
    </submittedName>
</protein>
<evidence type="ECO:0000313" key="3">
    <source>
        <dbReference type="Proteomes" id="UP001596391"/>
    </source>
</evidence>
<sequence>MSFSLRCSALLDANFVHRSVMHSEPVASFAAVLLLVTGGAIFCGRKSLQSSPLPLLFPAVTQAQEEAEAGGFS</sequence>
<dbReference type="Proteomes" id="UP001596391">
    <property type="component" value="Unassembled WGS sequence"/>
</dbReference>
<comment type="caution">
    <text evidence="2">The sequence shown here is derived from an EMBL/GenBank/DDBJ whole genome shotgun (WGS) entry which is preliminary data.</text>
</comment>
<reference evidence="3" key="1">
    <citation type="journal article" date="2019" name="Int. J. Syst. Evol. Microbiol.">
        <title>The Global Catalogue of Microorganisms (GCM) 10K type strain sequencing project: providing services to taxonomists for standard genome sequencing and annotation.</title>
        <authorList>
            <consortium name="The Broad Institute Genomics Platform"/>
            <consortium name="The Broad Institute Genome Sequencing Center for Infectious Disease"/>
            <person name="Wu L."/>
            <person name="Ma J."/>
        </authorList>
    </citation>
    <scope>NUCLEOTIDE SEQUENCE [LARGE SCALE GENOMIC DNA]</scope>
    <source>
        <strain evidence="3">CGMCC 1.16026</strain>
    </source>
</reference>